<comment type="similarity">
    <text evidence="1">Belongs to the sigma-70 factor family. ECF subfamily.</text>
</comment>
<keyword evidence="7" id="KW-1185">Reference proteome</keyword>
<organism evidence="6 7">
    <name type="scientific">Dokdonella ginsengisoli</name>
    <dbReference type="NCBI Taxonomy" id="363846"/>
    <lineage>
        <taxon>Bacteria</taxon>
        <taxon>Pseudomonadati</taxon>
        <taxon>Pseudomonadota</taxon>
        <taxon>Gammaproteobacteria</taxon>
        <taxon>Lysobacterales</taxon>
        <taxon>Rhodanobacteraceae</taxon>
        <taxon>Dokdonella</taxon>
    </lineage>
</organism>
<accession>A0ABV9QUX1</accession>
<dbReference type="InterPro" id="IPR011517">
    <property type="entry name" value="RNA_pol_sigma70_ECF-like"/>
</dbReference>
<evidence type="ECO:0000256" key="4">
    <source>
        <dbReference type="ARBA" id="ARBA00023163"/>
    </source>
</evidence>
<evidence type="ECO:0000256" key="1">
    <source>
        <dbReference type="ARBA" id="ARBA00010641"/>
    </source>
</evidence>
<evidence type="ECO:0000313" key="7">
    <source>
        <dbReference type="Proteomes" id="UP001595886"/>
    </source>
</evidence>
<evidence type="ECO:0000259" key="5">
    <source>
        <dbReference type="Pfam" id="PF07638"/>
    </source>
</evidence>
<name>A0ABV9QUX1_9GAMM</name>
<dbReference type="InterPro" id="IPR053812">
    <property type="entry name" value="HTH_Sigma70_ECF-like"/>
</dbReference>
<dbReference type="RefSeq" id="WP_380021438.1">
    <property type="nucleotide sequence ID" value="NZ_JBHSHD010000010.1"/>
</dbReference>
<evidence type="ECO:0000256" key="3">
    <source>
        <dbReference type="ARBA" id="ARBA00023082"/>
    </source>
</evidence>
<dbReference type="InterPro" id="IPR039425">
    <property type="entry name" value="RNA_pol_sigma-70-like"/>
</dbReference>
<evidence type="ECO:0000256" key="2">
    <source>
        <dbReference type="ARBA" id="ARBA00023015"/>
    </source>
</evidence>
<dbReference type="PANTHER" id="PTHR43133">
    <property type="entry name" value="RNA POLYMERASE ECF-TYPE SIGMA FACTO"/>
    <property type="match status" value="1"/>
</dbReference>
<dbReference type="SUPFAM" id="SSF88659">
    <property type="entry name" value="Sigma3 and sigma4 domains of RNA polymerase sigma factors"/>
    <property type="match status" value="1"/>
</dbReference>
<dbReference type="InterPro" id="IPR013325">
    <property type="entry name" value="RNA_pol_sigma_r2"/>
</dbReference>
<proteinExistence type="inferred from homology"/>
<dbReference type="Gene3D" id="1.10.10.10">
    <property type="entry name" value="Winged helix-like DNA-binding domain superfamily/Winged helix DNA-binding domain"/>
    <property type="match status" value="1"/>
</dbReference>
<gene>
    <name evidence="6" type="ORF">ACFO6Q_12525</name>
</gene>
<dbReference type="SUPFAM" id="SSF88946">
    <property type="entry name" value="Sigma2 domain of RNA polymerase sigma factors"/>
    <property type="match status" value="1"/>
</dbReference>
<dbReference type="EMBL" id="JBHSHD010000010">
    <property type="protein sequence ID" value="MFC4821153.1"/>
    <property type="molecule type" value="Genomic_DNA"/>
</dbReference>
<protein>
    <submittedName>
        <fullName evidence="6">ECF-type sigma factor</fullName>
    </submittedName>
</protein>
<dbReference type="NCBIfam" id="TIGR02999">
    <property type="entry name" value="Sig-70_X6"/>
    <property type="match status" value="1"/>
</dbReference>
<dbReference type="PANTHER" id="PTHR43133:SF39">
    <property type="entry name" value="SIMILAR TO RNA POLYMERASE SIGMA-E FACTOR"/>
    <property type="match status" value="1"/>
</dbReference>
<dbReference type="InterPro" id="IPR014284">
    <property type="entry name" value="RNA_pol_sigma-70_dom"/>
</dbReference>
<dbReference type="Proteomes" id="UP001595886">
    <property type="component" value="Unassembled WGS sequence"/>
</dbReference>
<dbReference type="NCBIfam" id="TIGR02937">
    <property type="entry name" value="sigma70-ECF"/>
    <property type="match status" value="1"/>
</dbReference>
<keyword evidence="3" id="KW-0731">Sigma factor</keyword>
<evidence type="ECO:0000313" key="6">
    <source>
        <dbReference type="EMBL" id="MFC4821153.1"/>
    </source>
</evidence>
<keyword evidence="4" id="KW-0804">Transcription</keyword>
<keyword evidence="2" id="KW-0805">Transcription regulation</keyword>
<dbReference type="Pfam" id="PF07638">
    <property type="entry name" value="Sigma70_ECF"/>
    <property type="match status" value="1"/>
</dbReference>
<feature type="domain" description="RNA polymerase sigma-70 ECF-like HTH" evidence="5">
    <location>
        <begin position="5"/>
        <end position="183"/>
    </location>
</feature>
<sequence>MQQSDDVTLLIHAWQGGESGALEKLLPVVYADLRAMAARLLAGESASTLQPTELLHDTLLKVLRVDALRIVDRRHFFSAFARLMRHLIVDRIREARAEKRGGDWERVDLIEAINLPLPHDMDIERLHVAIDDLDQVDARLARIVELRYFVGLTMQDIAKALEVDERTVYRGWAVARSWLQKQMAP</sequence>
<reference evidence="7" key="1">
    <citation type="journal article" date="2019" name="Int. J. Syst. Evol. Microbiol.">
        <title>The Global Catalogue of Microorganisms (GCM) 10K type strain sequencing project: providing services to taxonomists for standard genome sequencing and annotation.</title>
        <authorList>
            <consortium name="The Broad Institute Genomics Platform"/>
            <consortium name="The Broad Institute Genome Sequencing Center for Infectious Disease"/>
            <person name="Wu L."/>
            <person name="Ma J."/>
        </authorList>
    </citation>
    <scope>NUCLEOTIDE SEQUENCE [LARGE SCALE GENOMIC DNA]</scope>
    <source>
        <strain evidence="7">CCUG 30340</strain>
    </source>
</reference>
<comment type="caution">
    <text evidence="6">The sequence shown here is derived from an EMBL/GenBank/DDBJ whole genome shotgun (WGS) entry which is preliminary data.</text>
</comment>
<dbReference type="InterPro" id="IPR013324">
    <property type="entry name" value="RNA_pol_sigma_r3/r4-like"/>
</dbReference>
<dbReference type="InterPro" id="IPR036388">
    <property type="entry name" value="WH-like_DNA-bd_sf"/>
</dbReference>